<feature type="compositionally biased region" description="Pro residues" evidence="1">
    <location>
        <begin position="57"/>
        <end position="75"/>
    </location>
</feature>
<dbReference type="AlphaFoldDB" id="A0A5Q5BNK8"/>
<evidence type="ECO:0000256" key="1">
    <source>
        <dbReference type="SAM" id="MobiDB-lite"/>
    </source>
</evidence>
<sequence length="75" mass="7102">MSTDQVWGSPGDGRWSLRETAAAIAAAAVIAALGGGAIYAATDEGAGVPGPGSHQPFGPPPGGFGGPGAPPPPQP</sequence>
<feature type="region of interest" description="Disordered" evidence="1">
    <location>
        <begin position="41"/>
        <end position="75"/>
    </location>
</feature>
<keyword evidence="2" id="KW-0472">Membrane</keyword>
<evidence type="ECO:0000256" key="2">
    <source>
        <dbReference type="SAM" id="Phobius"/>
    </source>
</evidence>
<keyword evidence="2" id="KW-0812">Transmembrane</keyword>
<evidence type="ECO:0000313" key="3">
    <source>
        <dbReference type="EMBL" id="ABG10032.1"/>
    </source>
</evidence>
<reference evidence="3" key="1">
    <citation type="submission" date="2006-06" db="EMBL/GenBank/DDBJ databases">
        <title>Complete sequence of chromosome of Mycobacterium sp. MCS.</title>
        <authorList>
            <consortium name="US DOE Joint Genome Institute"/>
            <person name="Copeland A."/>
            <person name="Lucas S."/>
            <person name="Lapidus A."/>
            <person name="Barry K."/>
            <person name="Detter J.C."/>
            <person name="Glavina del Rio T."/>
            <person name="Hammon N."/>
            <person name="Israni S."/>
            <person name="Dalin E."/>
            <person name="Tice H."/>
            <person name="Pitluck S."/>
            <person name="Martinez M."/>
            <person name="Schmutz J."/>
            <person name="Larimer F."/>
            <person name="Land M."/>
            <person name="Hauser L."/>
            <person name="Kyrpides N."/>
            <person name="Kim E."/>
            <person name="Miller C.D."/>
            <person name="Hughes J.E."/>
            <person name="Anderson A.J."/>
            <person name="Sims R.C."/>
            <person name="Richardson P."/>
        </authorList>
    </citation>
    <scope>NUCLEOTIDE SEQUENCE [LARGE SCALE GENOMIC DNA]</scope>
    <source>
        <strain evidence="3">MCS</strain>
    </source>
</reference>
<proteinExistence type="predicted"/>
<protein>
    <submittedName>
        <fullName evidence="3">Uncharacterized protein</fullName>
    </submittedName>
</protein>
<dbReference type="EMBL" id="CP000384">
    <property type="protein sequence ID" value="ABG10032.1"/>
    <property type="molecule type" value="Genomic_DNA"/>
</dbReference>
<organism evidence="3">
    <name type="scientific">Mycobacterium sp. (strain MCS)</name>
    <dbReference type="NCBI Taxonomy" id="164756"/>
    <lineage>
        <taxon>Bacteria</taxon>
        <taxon>Bacillati</taxon>
        <taxon>Actinomycetota</taxon>
        <taxon>Actinomycetes</taxon>
        <taxon>Mycobacteriales</taxon>
        <taxon>Mycobacteriaceae</taxon>
        <taxon>Mycobacterium</taxon>
    </lineage>
</organism>
<accession>A0A5Q5BNK8</accession>
<feature type="transmembrane region" description="Helical" evidence="2">
    <location>
        <begin position="21"/>
        <end position="41"/>
    </location>
</feature>
<name>A0A5Q5BNK8_MYCSS</name>
<keyword evidence="2" id="KW-1133">Transmembrane helix</keyword>
<gene>
    <name evidence="3" type="ordered locus">Mmcs_3927</name>
</gene>
<dbReference type="KEGG" id="mmc:Mmcs_3927"/>